<gene>
    <name evidence="2" type="ORF">PC113_g18703</name>
</gene>
<comment type="caution">
    <text evidence="2">The sequence shown here is derived from an EMBL/GenBank/DDBJ whole genome shotgun (WGS) entry which is preliminary data.</text>
</comment>
<feature type="compositionally biased region" description="Basic and acidic residues" evidence="1">
    <location>
        <begin position="326"/>
        <end position="339"/>
    </location>
</feature>
<accession>A0A8T0Y867</accession>
<name>A0A8T0Y867_9STRA</name>
<sequence>MQRVYYYKGRKQSLDDVANNFRAYYRLENGFVYVAKSADMIHTFRNTILGDYITMSGGIYSRLSDGTACFNGRHGSSSNTKQEKLGPTRLLTVFREIQKCTLPSSVQTDRALGEFIDLLNGVFPYPSTEPSDFNFYLFHLNRYFSDKERFLKDIEGFDPYEAMILWRDSEDILRFYQLENVITLGFDSKIDRFQGFYVEETKCGGDDGSENEGDPQLEGHFGGATQPPAEPENLDQEVISAPALPANEESVEPKQEPQEEHQEEHQEEEEFPDKGPTNDKKTDSDVLLLSYPMAFTRNEESKQEDNEPEQDETFVPAMPKNEQDEEFKRKETYTPARSKETVEATFVREAGMITVEQLYKEDPDRIGKRQADRGMMNPA</sequence>
<feature type="compositionally biased region" description="Basic and acidic residues" evidence="1">
    <location>
        <begin position="272"/>
        <end position="284"/>
    </location>
</feature>
<dbReference type="VEuPathDB" id="FungiDB:PC110_g18005"/>
<organism evidence="2 3">
    <name type="scientific">Phytophthora cactorum</name>
    <dbReference type="NCBI Taxonomy" id="29920"/>
    <lineage>
        <taxon>Eukaryota</taxon>
        <taxon>Sar</taxon>
        <taxon>Stramenopiles</taxon>
        <taxon>Oomycota</taxon>
        <taxon>Peronosporomycetes</taxon>
        <taxon>Peronosporales</taxon>
        <taxon>Peronosporaceae</taxon>
        <taxon>Phytophthora</taxon>
    </lineage>
</organism>
<feature type="region of interest" description="Disordered" evidence="1">
    <location>
        <begin position="247"/>
        <end position="339"/>
    </location>
</feature>
<evidence type="ECO:0000256" key="1">
    <source>
        <dbReference type="SAM" id="MobiDB-lite"/>
    </source>
</evidence>
<dbReference type="EMBL" id="RCMG01000899">
    <property type="protein sequence ID" value="KAG2842926.1"/>
    <property type="molecule type" value="Genomic_DNA"/>
</dbReference>
<proteinExistence type="predicted"/>
<dbReference type="Proteomes" id="UP000735874">
    <property type="component" value="Unassembled WGS sequence"/>
</dbReference>
<evidence type="ECO:0000313" key="2">
    <source>
        <dbReference type="EMBL" id="KAG2842926.1"/>
    </source>
</evidence>
<reference evidence="2" key="1">
    <citation type="submission" date="2018-10" db="EMBL/GenBank/DDBJ databases">
        <title>Effector identification in a new, highly contiguous assembly of the strawberry crown rot pathogen Phytophthora cactorum.</title>
        <authorList>
            <person name="Armitage A.D."/>
            <person name="Nellist C.F."/>
            <person name="Bates H."/>
            <person name="Vickerstaff R.J."/>
            <person name="Harrison R.J."/>
        </authorList>
    </citation>
    <scope>NUCLEOTIDE SEQUENCE</scope>
    <source>
        <strain evidence="2">15-7</strain>
    </source>
</reference>
<evidence type="ECO:0000313" key="3">
    <source>
        <dbReference type="Proteomes" id="UP000735874"/>
    </source>
</evidence>
<feature type="compositionally biased region" description="Basic and acidic residues" evidence="1">
    <location>
        <begin position="251"/>
        <end position="264"/>
    </location>
</feature>
<protein>
    <submittedName>
        <fullName evidence="2">Uncharacterized protein</fullName>
    </submittedName>
</protein>
<feature type="region of interest" description="Disordered" evidence="1">
    <location>
        <begin position="203"/>
        <end position="231"/>
    </location>
</feature>
<dbReference type="AlphaFoldDB" id="A0A8T0Y867"/>